<protein>
    <submittedName>
        <fullName evidence="1">Uncharacterized protein</fullName>
    </submittedName>
</protein>
<name>A0A225WVP1_9STRA</name>
<sequence>MDALVDRLWELANEDDDLHTARRVERITEARALWRALEVLLTSLKLQEFVVGDGAFPKLLASIRSVLSDPSYWVDKPSEEESNSVFICVNRVLLNVGRRGAHEREELVRDGVADLVVQCGEAAQNYPLTALEAIAALQTLQLLVADSLQVSHTIRMCILLMHKHETVYALQLRACQFLRQMALEEECKERVGRRGGLQALTKALARFPEETELVVTALDVLEFLCAELEYRDDSVQTDPFRSANSNDLYRVVRAVVDTMRVLQSVERVQSKGVAVLNRSVSCTM</sequence>
<evidence type="ECO:0000313" key="1">
    <source>
        <dbReference type="EMBL" id="OWZ21686.1"/>
    </source>
</evidence>
<evidence type="ECO:0000313" key="2">
    <source>
        <dbReference type="Proteomes" id="UP000198211"/>
    </source>
</evidence>
<dbReference type="EMBL" id="NBNE01000198">
    <property type="protein sequence ID" value="OWZ21686.1"/>
    <property type="molecule type" value="Genomic_DNA"/>
</dbReference>
<dbReference type="InterPro" id="IPR016024">
    <property type="entry name" value="ARM-type_fold"/>
</dbReference>
<dbReference type="SUPFAM" id="SSF48371">
    <property type="entry name" value="ARM repeat"/>
    <property type="match status" value="1"/>
</dbReference>
<dbReference type="AlphaFoldDB" id="A0A225WVP1"/>
<comment type="caution">
    <text evidence="1">The sequence shown here is derived from an EMBL/GenBank/DDBJ whole genome shotgun (WGS) entry which is preliminary data.</text>
</comment>
<keyword evidence="2" id="KW-1185">Reference proteome</keyword>
<dbReference type="Gene3D" id="1.25.10.10">
    <property type="entry name" value="Leucine-rich Repeat Variant"/>
    <property type="match status" value="1"/>
</dbReference>
<organism evidence="1 2">
    <name type="scientific">Phytophthora megakarya</name>
    <dbReference type="NCBI Taxonomy" id="4795"/>
    <lineage>
        <taxon>Eukaryota</taxon>
        <taxon>Sar</taxon>
        <taxon>Stramenopiles</taxon>
        <taxon>Oomycota</taxon>
        <taxon>Peronosporomycetes</taxon>
        <taxon>Peronosporales</taxon>
        <taxon>Peronosporaceae</taxon>
        <taxon>Phytophthora</taxon>
    </lineage>
</organism>
<accession>A0A225WVP1</accession>
<proteinExistence type="predicted"/>
<reference evidence="2" key="1">
    <citation type="submission" date="2017-03" db="EMBL/GenBank/DDBJ databases">
        <title>Phytopthora megakarya and P. palmivora, two closely related causual agents of cacao black pod achieved similar genome size and gene model numbers by different mechanisms.</title>
        <authorList>
            <person name="Ali S."/>
            <person name="Shao J."/>
            <person name="Larry D.J."/>
            <person name="Kronmiller B."/>
            <person name="Shen D."/>
            <person name="Strem M.D."/>
            <person name="Melnick R.L."/>
            <person name="Guiltinan M.J."/>
            <person name="Tyler B.M."/>
            <person name="Meinhardt L.W."/>
            <person name="Bailey B.A."/>
        </authorList>
    </citation>
    <scope>NUCLEOTIDE SEQUENCE [LARGE SCALE GENOMIC DNA]</scope>
    <source>
        <strain evidence="2">zdho120</strain>
    </source>
</reference>
<gene>
    <name evidence="1" type="ORF">PHMEG_0003726</name>
</gene>
<dbReference type="OrthoDB" id="71174at2759"/>
<dbReference type="InterPro" id="IPR011989">
    <property type="entry name" value="ARM-like"/>
</dbReference>
<dbReference type="Proteomes" id="UP000198211">
    <property type="component" value="Unassembled WGS sequence"/>
</dbReference>